<name>A0ABU4X3G0_9HYPH</name>
<evidence type="ECO:0000313" key="10">
    <source>
        <dbReference type="Proteomes" id="UP001272097"/>
    </source>
</evidence>
<sequence>MFETLQPAPADKILALIGLYRNDPRPGKVDLGVGVYKDINGRTPVMRAVREAEKRLLAGQDTKTYLGLAGDTGFNAAMIKLAFGEKADPSRIRAAQAPGGSGALRLVAELLQRTRAGATVWLSDPTWPNHLPVMRAAGLQVRDYPYFDAASGAVRFDEMLGVLKTANSGDVVLLHGCCHNPTGANLDTAQWAKVADVLVERGLLPFVDIAYQGFGEGLDADAAGLRLLAGKVPEMVVASSCSKNFAVYRDRVGAAMIMAKDSAQADVAMSQMLAAARALYSMPPDHGAAAVRMVLEDAVLKKDWETELEEMRLRMLRLRVAFAEALRRQSNSDRFDFVASHRGMFSRLGLTEAQVERLRTEHAVYMVGDSRINVAGLPEDGLDNLAKAIVSVLD</sequence>
<dbReference type="GO" id="GO:0008483">
    <property type="term" value="F:transaminase activity"/>
    <property type="evidence" value="ECO:0007669"/>
    <property type="project" value="UniProtKB-KW"/>
</dbReference>
<keyword evidence="4 7" id="KW-0032">Aminotransferase</keyword>
<dbReference type="InterPro" id="IPR015422">
    <property type="entry name" value="PyrdxlP-dep_Trfase_small"/>
</dbReference>
<dbReference type="InterPro" id="IPR015421">
    <property type="entry name" value="PyrdxlP-dep_Trfase_major"/>
</dbReference>
<keyword evidence="5 7" id="KW-0808">Transferase</keyword>
<evidence type="ECO:0000256" key="6">
    <source>
        <dbReference type="ARBA" id="ARBA00022898"/>
    </source>
</evidence>
<protein>
    <recommendedName>
        <fullName evidence="7">Aminotransferase</fullName>
        <ecNumber evidence="7">2.6.1.-</ecNumber>
    </recommendedName>
</protein>
<comment type="subunit">
    <text evidence="3">Homodimer.</text>
</comment>
<dbReference type="EC" id="2.6.1.-" evidence="7"/>
<dbReference type="CDD" id="cd00609">
    <property type="entry name" value="AAT_like"/>
    <property type="match status" value="1"/>
</dbReference>
<evidence type="ECO:0000313" key="9">
    <source>
        <dbReference type="EMBL" id="MDX8442846.1"/>
    </source>
</evidence>
<dbReference type="Gene3D" id="3.90.1150.10">
    <property type="entry name" value="Aspartate Aminotransferase, domain 1"/>
    <property type="match status" value="1"/>
</dbReference>
<dbReference type="InterPro" id="IPR000796">
    <property type="entry name" value="Asp_trans"/>
</dbReference>
<evidence type="ECO:0000256" key="3">
    <source>
        <dbReference type="ARBA" id="ARBA00011738"/>
    </source>
</evidence>
<dbReference type="InterPro" id="IPR004838">
    <property type="entry name" value="NHTrfase_class1_PyrdxlP-BS"/>
</dbReference>
<evidence type="ECO:0000259" key="8">
    <source>
        <dbReference type="Pfam" id="PF00155"/>
    </source>
</evidence>
<dbReference type="PROSITE" id="PS00105">
    <property type="entry name" value="AA_TRANSFER_CLASS_1"/>
    <property type="match status" value="1"/>
</dbReference>
<evidence type="ECO:0000256" key="4">
    <source>
        <dbReference type="ARBA" id="ARBA00022576"/>
    </source>
</evidence>
<dbReference type="PANTHER" id="PTHR11879">
    <property type="entry name" value="ASPARTATE AMINOTRANSFERASE"/>
    <property type="match status" value="1"/>
</dbReference>
<comment type="similarity">
    <text evidence="2 7">Belongs to the class-I pyridoxal-phosphate-dependent aminotransferase family.</text>
</comment>
<proteinExistence type="inferred from homology"/>
<dbReference type="PRINTS" id="PR00799">
    <property type="entry name" value="TRANSAMINASE"/>
</dbReference>
<keyword evidence="6" id="KW-0663">Pyridoxal phosphate</keyword>
<reference evidence="9 10" key="1">
    <citation type="submission" date="2023-08" db="EMBL/GenBank/DDBJ databases">
        <title>Implementing the SeqCode for naming new Mesorhizobium species isolated from Vachellia karroo root nodules.</title>
        <authorList>
            <person name="Van Lill M."/>
        </authorList>
    </citation>
    <scope>NUCLEOTIDE SEQUENCE [LARGE SCALE GENOMIC DNA]</scope>
    <source>
        <strain evidence="9 10">VK3E</strain>
    </source>
</reference>
<feature type="domain" description="Aminotransferase class I/classII large" evidence="8">
    <location>
        <begin position="27"/>
        <end position="389"/>
    </location>
</feature>
<comment type="caution">
    <text evidence="9">The sequence shown here is derived from an EMBL/GenBank/DDBJ whole genome shotgun (WGS) entry which is preliminary data.</text>
</comment>
<evidence type="ECO:0000256" key="5">
    <source>
        <dbReference type="ARBA" id="ARBA00022679"/>
    </source>
</evidence>
<dbReference type="EMBL" id="JAVIIS010000047">
    <property type="protein sequence ID" value="MDX8442846.1"/>
    <property type="molecule type" value="Genomic_DNA"/>
</dbReference>
<dbReference type="NCBIfam" id="NF006719">
    <property type="entry name" value="PRK09257.1"/>
    <property type="match status" value="1"/>
</dbReference>
<dbReference type="RefSeq" id="WP_320216846.1">
    <property type="nucleotide sequence ID" value="NZ_JAVIIS010000047.1"/>
</dbReference>
<dbReference type="SUPFAM" id="SSF53383">
    <property type="entry name" value="PLP-dependent transferases"/>
    <property type="match status" value="1"/>
</dbReference>
<evidence type="ECO:0000256" key="2">
    <source>
        <dbReference type="ARBA" id="ARBA00007441"/>
    </source>
</evidence>
<comment type="cofactor">
    <cofactor evidence="1 7">
        <name>pyridoxal 5'-phosphate</name>
        <dbReference type="ChEBI" id="CHEBI:597326"/>
    </cofactor>
</comment>
<dbReference type="PANTHER" id="PTHR11879:SF22">
    <property type="entry name" value="ASPARTATE AMINOTRANSFERASE, MITOCHONDRIAL"/>
    <property type="match status" value="1"/>
</dbReference>
<dbReference type="Proteomes" id="UP001272097">
    <property type="component" value="Unassembled WGS sequence"/>
</dbReference>
<dbReference type="InterPro" id="IPR004839">
    <property type="entry name" value="Aminotransferase_I/II_large"/>
</dbReference>
<evidence type="ECO:0000256" key="7">
    <source>
        <dbReference type="RuleBase" id="RU000481"/>
    </source>
</evidence>
<dbReference type="Gene3D" id="3.40.640.10">
    <property type="entry name" value="Type I PLP-dependent aspartate aminotransferase-like (Major domain)"/>
    <property type="match status" value="1"/>
</dbReference>
<dbReference type="Pfam" id="PF00155">
    <property type="entry name" value="Aminotran_1_2"/>
    <property type="match status" value="1"/>
</dbReference>
<gene>
    <name evidence="9" type="ORF">RFM51_25005</name>
</gene>
<accession>A0ABU4X3G0</accession>
<dbReference type="InterPro" id="IPR015424">
    <property type="entry name" value="PyrdxlP-dep_Trfase"/>
</dbReference>
<organism evidence="9 10">
    <name type="scientific">Mesorhizobium australafricanum</name>
    <dbReference type="NCBI Taxonomy" id="3072311"/>
    <lineage>
        <taxon>Bacteria</taxon>
        <taxon>Pseudomonadati</taxon>
        <taxon>Pseudomonadota</taxon>
        <taxon>Alphaproteobacteria</taxon>
        <taxon>Hyphomicrobiales</taxon>
        <taxon>Phyllobacteriaceae</taxon>
        <taxon>Mesorhizobium</taxon>
    </lineage>
</organism>
<evidence type="ECO:0000256" key="1">
    <source>
        <dbReference type="ARBA" id="ARBA00001933"/>
    </source>
</evidence>
<keyword evidence="10" id="KW-1185">Reference proteome</keyword>